<comment type="caution">
    <text evidence="5">The sequence shown here is derived from an EMBL/GenBank/DDBJ whole genome shotgun (WGS) entry which is preliminary data.</text>
</comment>
<feature type="binding site" evidence="3">
    <location>
        <position position="224"/>
    </location>
    <ligand>
        <name>FAD</name>
        <dbReference type="ChEBI" id="CHEBI:57692"/>
    </ligand>
</feature>
<dbReference type="GO" id="GO:0050660">
    <property type="term" value="F:flavin adenine dinucleotide binding"/>
    <property type="evidence" value="ECO:0007669"/>
    <property type="project" value="InterPro"/>
</dbReference>
<dbReference type="OrthoDB" id="269227at2759"/>
<protein>
    <submittedName>
        <fullName evidence="5">Alcohol oxidase</fullName>
    </submittedName>
</protein>
<proteinExistence type="inferred from homology"/>
<dbReference type="InterPro" id="IPR000172">
    <property type="entry name" value="GMC_OxRdtase_N"/>
</dbReference>
<comment type="cofactor">
    <cofactor evidence="3">
        <name>FAD</name>
        <dbReference type="ChEBI" id="CHEBI:57692"/>
    </cofactor>
</comment>
<dbReference type="Pfam" id="PF00732">
    <property type="entry name" value="GMC_oxred_N"/>
    <property type="match status" value="1"/>
</dbReference>
<evidence type="ECO:0000256" key="3">
    <source>
        <dbReference type="PIRSR" id="PIRSR000137-2"/>
    </source>
</evidence>
<evidence type="ECO:0000256" key="1">
    <source>
        <dbReference type="ARBA" id="ARBA00010790"/>
    </source>
</evidence>
<dbReference type="PROSITE" id="PS00624">
    <property type="entry name" value="GMC_OXRED_2"/>
    <property type="match status" value="1"/>
</dbReference>
<sequence>MATSLRDIIITGGGIAGSTLAARLHQNDPSLKILLVEAGKNVTGNPLTSNPLDAFAAHFSDIDWAYSTIPQAALNDRSAYAAAGKALSGGSATNYGTWTRGSVADYNAWAKKVDDSSWDYASWLPYLRKTETHFDKSADPLQHGFDGPIHTESVTSSSANRKYPLRDLLRSAWAKIGVRQVQDMNSGNPIGLGELVENWREGKRQLASEAYNLDGVEIMTEALVKRVVVENENGTKRAAGIELANGTMISSKEVIVSAGAYRTPQVLLLSGIGPEAVLAKHDIPVVHDSPQVGKNFHDHLAVCQWWKLLHPEKGLAIGTPLWTDPAYFMGLPADWVATQQYSVDHLKKAIEADGEKAEGHSLLASDVAHTETLIAYAPAGARIAGEDVPTDGTHIASAVLVMSPTSRGSITIANADPATSPVIDPNYSATNVDQQLMRLGIRSVIDVLQGTEEGQQIVESERAPNGFKMLTKNSTDIEIDERVARVGNTFYHAAGSAAMGKVVDTNLKVMGVEGLRVVDASVFPIPMTAHYQAIVYALAEKAADLITKT</sequence>
<evidence type="ECO:0000259" key="4">
    <source>
        <dbReference type="PROSITE" id="PS00624"/>
    </source>
</evidence>
<dbReference type="Pfam" id="PF05199">
    <property type="entry name" value="GMC_oxred_C"/>
    <property type="match status" value="1"/>
</dbReference>
<dbReference type="Gene3D" id="3.50.50.60">
    <property type="entry name" value="FAD/NAD(P)-binding domain"/>
    <property type="match status" value="1"/>
</dbReference>
<keyword evidence="3" id="KW-0274">FAD</keyword>
<accession>A0A9P4JYW9</accession>
<dbReference type="EMBL" id="ML986699">
    <property type="protein sequence ID" value="KAF2259764.1"/>
    <property type="molecule type" value="Genomic_DNA"/>
</dbReference>
<dbReference type="InterPro" id="IPR007867">
    <property type="entry name" value="GMC_OxRtase_C"/>
</dbReference>
<dbReference type="InterPro" id="IPR036188">
    <property type="entry name" value="FAD/NAD-bd_sf"/>
</dbReference>
<keyword evidence="6" id="KW-1185">Reference proteome</keyword>
<name>A0A9P4JYW9_9PLEO</name>
<comment type="similarity">
    <text evidence="1">Belongs to the GMC oxidoreductase family.</text>
</comment>
<dbReference type="GO" id="GO:0016614">
    <property type="term" value="F:oxidoreductase activity, acting on CH-OH group of donors"/>
    <property type="evidence" value="ECO:0007669"/>
    <property type="project" value="InterPro"/>
</dbReference>
<evidence type="ECO:0000256" key="2">
    <source>
        <dbReference type="PIRSR" id="PIRSR000137-1"/>
    </source>
</evidence>
<evidence type="ECO:0000313" key="5">
    <source>
        <dbReference type="EMBL" id="KAF2259764.1"/>
    </source>
</evidence>
<feature type="active site" description="Proton donor" evidence="2">
    <location>
        <position position="492"/>
    </location>
</feature>
<dbReference type="InterPro" id="IPR012132">
    <property type="entry name" value="GMC_OxRdtase"/>
</dbReference>
<feature type="domain" description="Glucose-methanol-choline oxidoreductase N-terminal" evidence="4">
    <location>
        <begin position="259"/>
        <end position="273"/>
    </location>
</feature>
<feature type="active site" description="Proton acceptor" evidence="2">
    <location>
        <position position="530"/>
    </location>
</feature>
<gene>
    <name evidence="5" type="ORF">CC78DRAFT_562516</name>
</gene>
<reference evidence="6" key="1">
    <citation type="journal article" date="2020" name="Stud. Mycol.">
        <title>101 Dothideomycetes genomes: A test case for predicting lifestyles and emergence of pathogens.</title>
        <authorList>
            <person name="Haridas S."/>
            <person name="Albert R."/>
            <person name="Binder M."/>
            <person name="Bloem J."/>
            <person name="LaButti K."/>
            <person name="Salamov A."/>
            <person name="Andreopoulos B."/>
            <person name="Baker S."/>
            <person name="Barry K."/>
            <person name="Bills G."/>
            <person name="Bluhm B."/>
            <person name="Cannon C."/>
            <person name="Castanera R."/>
            <person name="Culley D."/>
            <person name="Daum C."/>
            <person name="Ezra D."/>
            <person name="Gonzalez J."/>
            <person name="Henrissat B."/>
            <person name="Kuo A."/>
            <person name="Liang C."/>
            <person name="Lipzen A."/>
            <person name="Lutzoni F."/>
            <person name="Magnuson J."/>
            <person name="Mondo S."/>
            <person name="Nolan M."/>
            <person name="Ohm R."/>
            <person name="Pangilinan J."/>
            <person name="Park H.-J."/>
            <person name="Ramirez L."/>
            <person name="Alfaro M."/>
            <person name="Sun H."/>
            <person name="Tritt A."/>
            <person name="Yoshinaga Y."/>
            <person name="Zwiers L.-H."/>
            <person name="Turgeon B."/>
            <person name="Goodwin S."/>
            <person name="Spatafora J."/>
            <person name="Crous P."/>
            <person name="Grigoriev I."/>
        </authorList>
    </citation>
    <scope>NUCLEOTIDE SEQUENCE [LARGE SCALE GENOMIC DNA]</scope>
    <source>
        <strain evidence="6">CBS 304.66</strain>
    </source>
</reference>
<dbReference type="SUPFAM" id="SSF51905">
    <property type="entry name" value="FAD/NAD(P)-binding domain"/>
    <property type="match status" value="1"/>
</dbReference>
<keyword evidence="3" id="KW-0285">Flavoprotein</keyword>
<organism evidence="5 6">
    <name type="scientific">Lojkania enalia</name>
    <dbReference type="NCBI Taxonomy" id="147567"/>
    <lineage>
        <taxon>Eukaryota</taxon>
        <taxon>Fungi</taxon>
        <taxon>Dikarya</taxon>
        <taxon>Ascomycota</taxon>
        <taxon>Pezizomycotina</taxon>
        <taxon>Dothideomycetes</taxon>
        <taxon>Pleosporomycetidae</taxon>
        <taxon>Pleosporales</taxon>
        <taxon>Pleosporales incertae sedis</taxon>
        <taxon>Lojkania</taxon>
    </lineage>
</organism>
<evidence type="ECO:0000313" key="6">
    <source>
        <dbReference type="Proteomes" id="UP000800093"/>
    </source>
</evidence>
<dbReference type="PIRSF" id="PIRSF000137">
    <property type="entry name" value="Alcohol_oxidase"/>
    <property type="match status" value="1"/>
</dbReference>
<dbReference type="Gene3D" id="3.30.560.10">
    <property type="entry name" value="Glucose Oxidase, domain 3"/>
    <property type="match status" value="1"/>
</dbReference>
<dbReference type="Proteomes" id="UP000800093">
    <property type="component" value="Unassembled WGS sequence"/>
</dbReference>
<dbReference type="AlphaFoldDB" id="A0A9P4JYW9"/>
<dbReference type="PANTHER" id="PTHR11552:SF123">
    <property type="entry name" value="GMC OXIDOREDUCTASE (AFU_ORTHOLOGUE AFUA_2G01770)-RELATED"/>
    <property type="match status" value="1"/>
</dbReference>
<dbReference type="PANTHER" id="PTHR11552">
    <property type="entry name" value="GLUCOSE-METHANOL-CHOLINE GMC OXIDOREDUCTASE"/>
    <property type="match status" value="1"/>
</dbReference>
<dbReference type="SUPFAM" id="SSF54373">
    <property type="entry name" value="FAD-linked reductases, C-terminal domain"/>
    <property type="match status" value="1"/>
</dbReference>